<keyword evidence="1" id="KW-0677">Repeat</keyword>
<dbReference type="InterPro" id="IPR050498">
    <property type="entry name" value="Ycf3"/>
</dbReference>
<feature type="repeat" description="TPR" evidence="3">
    <location>
        <begin position="155"/>
        <end position="188"/>
    </location>
</feature>
<organism evidence="4 5">
    <name type="scientific">Galdieria yellowstonensis</name>
    <dbReference type="NCBI Taxonomy" id="3028027"/>
    <lineage>
        <taxon>Eukaryota</taxon>
        <taxon>Rhodophyta</taxon>
        <taxon>Bangiophyceae</taxon>
        <taxon>Galdieriales</taxon>
        <taxon>Galdieriaceae</taxon>
        <taxon>Galdieria</taxon>
    </lineage>
</organism>
<dbReference type="PANTHER" id="PTHR44858">
    <property type="entry name" value="TETRATRICOPEPTIDE REPEAT PROTEIN 6"/>
    <property type="match status" value="1"/>
</dbReference>
<dbReference type="SMART" id="SM00028">
    <property type="entry name" value="TPR"/>
    <property type="match status" value="4"/>
</dbReference>
<sequence>MFVSTAAACRFPSLCMSCFWRSWKRRYCCILDFHPQTFKTQYKSTLCCAAGRNSSVQSPPKYRLKNIAWLLTVFVISLYSDYFRDVDICQCSEYKQSDIIYLSSETQRQKSLENTRITGNGAKIFAKAKTLAAREDYSTAQKLYQQLIQEAPNFAPAYSNLANIEVIFGNYSEAVNNYTRAIELAPLSDDTWIVYLNRANTWIALGNNAKAMADVQQAAQGRPKDPLILSTRALLLSYEGKWDEAFEQYQNAVNSRPDQVQPFWFNYGMLLFERGKPFEARSIIYRVAQKYPKQSDIHIVLAGIEYSQGHVSTAKSQWKLVEDPKRYTPSYVQTEKRWPPKVKAAVESLIQVSSFQ</sequence>
<dbReference type="SUPFAM" id="SSF48452">
    <property type="entry name" value="TPR-like"/>
    <property type="match status" value="1"/>
</dbReference>
<dbReference type="Pfam" id="PF13432">
    <property type="entry name" value="TPR_16"/>
    <property type="match status" value="2"/>
</dbReference>
<keyword evidence="2 3" id="KW-0802">TPR repeat</keyword>
<protein>
    <recommendedName>
        <fullName evidence="6">Tetratricopeptide repeat protein</fullName>
    </recommendedName>
</protein>
<comment type="caution">
    <text evidence="4">The sequence shown here is derived from an EMBL/GenBank/DDBJ whole genome shotgun (WGS) entry which is preliminary data.</text>
</comment>
<evidence type="ECO:0000256" key="1">
    <source>
        <dbReference type="ARBA" id="ARBA00022737"/>
    </source>
</evidence>
<keyword evidence="5" id="KW-1185">Reference proteome</keyword>
<dbReference type="PROSITE" id="PS50293">
    <property type="entry name" value="TPR_REGION"/>
    <property type="match status" value="1"/>
</dbReference>
<dbReference type="Proteomes" id="UP001300502">
    <property type="component" value="Unassembled WGS sequence"/>
</dbReference>
<evidence type="ECO:0000256" key="3">
    <source>
        <dbReference type="PROSITE-ProRule" id="PRU00339"/>
    </source>
</evidence>
<dbReference type="InterPro" id="IPR019734">
    <property type="entry name" value="TPR_rpt"/>
</dbReference>
<evidence type="ECO:0000313" key="4">
    <source>
        <dbReference type="EMBL" id="KAK4526482.1"/>
    </source>
</evidence>
<name>A0AAV9IGB1_9RHOD</name>
<reference evidence="4 5" key="1">
    <citation type="submission" date="2022-07" db="EMBL/GenBank/DDBJ databases">
        <title>Genome-wide signatures of adaptation to extreme environments.</title>
        <authorList>
            <person name="Cho C.H."/>
            <person name="Yoon H.S."/>
        </authorList>
    </citation>
    <scope>NUCLEOTIDE SEQUENCE [LARGE SCALE GENOMIC DNA]</scope>
    <source>
        <strain evidence="4 5">108.79 E11</strain>
    </source>
</reference>
<dbReference type="AlphaFoldDB" id="A0AAV9IGB1"/>
<proteinExistence type="predicted"/>
<dbReference type="Gene3D" id="1.25.40.10">
    <property type="entry name" value="Tetratricopeptide repeat domain"/>
    <property type="match status" value="1"/>
</dbReference>
<accession>A0AAV9IGB1</accession>
<evidence type="ECO:0000256" key="2">
    <source>
        <dbReference type="ARBA" id="ARBA00022803"/>
    </source>
</evidence>
<evidence type="ECO:0008006" key="6">
    <source>
        <dbReference type="Google" id="ProtNLM"/>
    </source>
</evidence>
<evidence type="ECO:0000313" key="5">
    <source>
        <dbReference type="Proteomes" id="UP001300502"/>
    </source>
</evidence>
<dbReference type="PROSITE" id="PS50005">
    <property type="entry name" value="TPR"/>
    <property type="match status" value="2"/>
</dbReference>
<dbReference type="PANTHER" id="PTHR44858:SF19">
    <property type="match status" value="1"/>
</dbReference>
<dbReference type="EMBL" id="JANCYU010000040">
    <property type="protein sequence ID" value="KAK4526482.1"/>
    <property type="molecule type" value="Genomic_DNA"/>
</dbReference>
<feature type="repeat" description="TPR" evidence="3">
    <location>
        <begin position="226"/>
        <end position="259"/>
    </location>
</feature>
<dbReference type="InterPro" id="IPR011990">
    <property type="entry name" value="TPR-like_helical_dom_sf"/>
</dbReference>
<gene>
    <name evidence="4" type="ORF">GAYE_SCF24G4398</name>
</gene>